<feature type="compositionally biased region" description="Polar residues" evidence="7">
    <location>
        <begin position="964"/>
        <end position="973"/>
    </location>
</feature>
<protein>
    <submittedName>
        <fullName evidence="10">C-type cytochrome</fullName>
    </submittedName>
</protein>
<evidence type="ECO:0000313" key="11">
    <source>
        <dbReference type="Proteomes" id="UP000321926"/>
    </source>
</evidence>
<feature type="binding site" description="covalent" evidence="6">
    <location>
        <position position="876"/>
    </location>
    <ligand>
        <name>heme c</name>
        <dbReference type="ChEBI" id="CHEBI:61717"/>
    </ligand>
</feature>
<evidence type="ECO:0000256" key="7">
    <source>
        <dbReference type="SAM" id="MobiDB-lite"/>
    </source>
</evidence>
<dbReference type="SUPFAM" id="SSF50952">
    <property type="entry name" value="Soluble quinoprotein glucose dehydrogenase"/>
    <property type="match status" value="1"/>
</dbReference>
<comment type="caution">
    <text evidence="10">The sequence shown here is derived from an EMBL/GenBank/DDBJ whole genome shotgun (WGS) entry which is preliminary data.</text>
</comment>
<evidence type="ECO:0000259" key="9">
    <source>
        <dbReference type="PROSITE" id="PS51007"/>
    </source>
</evidence>
<dbReference type="InterPro" id="IPR036909">
    <property type="entry name" value="Cyt_c-like_dom_sf"/>
</dbReference>
<gene>
    <name evidence="10" type="ORF">FVR03_06185</name>
</gene>
<dbReference type="SUPFAM" id="SSF52317">
    <property type="entry name" value="Class I glutamine amidotransferase-like"/>
    <property type="match status" value="1"/>
</dbReference>
<keyword evidence="11" id="KW-1185">Reference proteome</keyword>
<dbReference type="GO" id="GO:0009055">
    <property type="term" value="F:electron transfer activity"/>
    <property type="evidence" value="ECO:0007669"/>
    <property type="project" value="InterPro"/>
</dbReference>
<evidence type="ECO:0000313" key="10">
    <source>
        <dbReference type="EMBL" id="TXK49678.1"/>
    </source>
</evidence>
<keyword evidence="2 6" id="KW-0349">Heme</keyword>
<keyword evidence="3 6" id="KW-0479">Metal-binding</keyword>
<accession>A0A5C8KCS7</accession>
<feature type="domain" description="PKD" evidence="8">
    <location>
        <begin position="744"/>
        <end position="795"/>
    </location>
</feature>
<evidence type="ECO:0000256" key="6">
    <source>
        <dbReference type="PIRSR" id="PIRSR602324-1"/>
    </source>
</evidence>
<keyword evidence="4" id="KW-0249">Electron transport</keyword>
<evidence type="ECO:0000259" key="8">
    <source>
        <dbReference type="PROSITE" id="PS50093"/>
    </source>
</evidence>
<dbReference type="PROSITE" id="PS51007">
    <property type="entry name" value="CYTC"/>
    <property type="match status" value="1"/>
</dbReference>
<evidence type="ECO:0000256" key="3">
    <source>
        <dbReference type="ARBA" id="ARBA00022723"/>
    </source>
</evidence>
<dbReference type="PROSITE" id="PS50093">
    <property type="entry name" value="PKD"/>
    <property type="match status" value="1"/>
</dbReference>
<dbReference type="InterPro" id="IPR000601">
    <property type="entry name" value="PKD_dom"/>
</dbReference>
<dbReference type="Pfam" id="PF00034">
    <property type="entry name" value="Cytochrom_C"/>
    <property type="match status" value="1"/>
</dbReference>
<dbReference type="AlphaFoldDB" id="A0A5C8KCS7"/>
<dbReference type="Gene3D" id="3.40.50.880">
    <property type="match status" value="1"/>
</dbReference>
<dbReference type="InterPro" id="IPR013783">
    <property type="entry name" value="Ig-like_fold"/>
</dbReference>
<evidence type="ECO:0000256" key="1">
    <source>
        <dbReference type="ARBA" id="ARBA00022448"/>
    </source>
</evidence>
<dbReference type="InterPro" id="IPR011042">
    <property type="entry name" value="6-blade_b-propeller_TolB-like"/>
</dbReference>
<organism evidence="10 11">
    <name type="scientific">Pontibacter qinzhouensis</name>
    <dbReference type="NCBI Taxonomy" id="2603253"/>
    <lineage>
        <taxon>Bacteria</taxon>
        <taxon>Pseudomonadati</taxon>
        <taxon>Bacteroidota</taxon>
        <taxon>Cytophagia</taxon>
        <taxon>Cytophagales</taxon>
        <taxon>Hymenobacteraceae</taxon>
        <taxon>Pontibacter</taxon>
    </lineage>
</organism>
<dbReference type="PANTHER" id="PTHR40469:SF2">
    <property type="entry name" value="GALACTOSE-BINDING DOMAIN-LIKE SUPERFAMILY PROTEIN"/>
    <property type="match status" value="1"/>
</dbReference>
<name>A0A5C8KCS7_9BACT</name>
<dbReference type="Proteomes" id="UP000321926">
    <property type="component" value="Unassembled WGS sequence"/>
</dbReference>
<proteinExistence type="predicted"/>
<feature type="binding site" description="covalent" evidence="6">
    <location>
        <position position="925"/>
    </location>
    <ligand>
        <name>heme c</name>
        <dbReference type="ChEBI" id="CHEBI:61717"/>
    </ligand>
</feature>
<dbReference type="Pfam" id="PF06283">
    <property type="entry name" value="ThuA"/>
    <property type="match status" value="1"/>
</dbReference>
<comment type="PTM">
    <text evidence="6">Binds 1 heme c group covalently per subunit.</text>
</comment>
<dbReference type="GO" id="GO:0005506">
    <property type="term" value="F:iron ion binding"/>
    <property type="evidence" value="ECO:0007669"/>
    <property type="project" value="InterPro"/>
</dbReference>
<feature type="region of interest" description="Disordered" evidence="7">
    <location>
        <begin position="950"/>
        <end position="973"/>
    </location>
</feature>
<dbReference type="PRINTS" id="PR00606">
    <property type="entry name" value="CYTCHROMECID"/>
</dbReference>
<dbReference type="Gene3D" id="2.60.40.10">
    <property type="entry name" value="Immunoglobulins"/>
    <property type="match status" value="1"/>
</dbReference>
<dbReference type="GO" id="GO:0020037">
    <property type="term" value="F:heme binding"/>
    <property type="evidence" value="ECO:0007669"/>
    <property type="project" value="InterPro"/>
</dbReference>
<dbReference type="Pfam" id="PF00801">
    <property type="entry name" value="PKD"/>
    <property type="match status" value="1"/>
</dbReference>
<evidence type="ECO:0000256" key="5">
    <source>
        <dbReference type="ARBA" id="ARBA00023004"/>
    </source>
</evidence>
<dbReference type="InterPro" id="IPR035986">
    <property type="entry name" value="PKD_dom_sf"/>
</dbReference>
<dbReference type="SUPFAM" id="SSF46626">
    <property type="entry name" value="Cytochrome c"/>
    <property type="match status" value="1"/>
</dbReference>
<dbReference type="Gene3D" id="2.120.10.30">
    <property type="entry name" value="TolB, C-terminal domain"/>
    <property type="match status" value="1"/>
</dbReference>
<dbReference type="OrthoDB" id="9816308at2"/>
<keyword evidence="5 6" id="KW-0408">Iron</keyword>
<dbReference type="InterPro" id="IPR002324">
    <property type="entry name" value="Cyt_c_ID"/>
</dbReference>
<evidence type="ECO:0000256" key="4">
    <source>
        <dbReference type="ARBA" id="ARBA00022982"/>
    </source>
</evidence>
<reference evidence="10 11" key="1">
    <citation type="submission" date="2019-08" db="EMBL/GenBank/DDBJ databases">
        <authorList>
            <person name="Shi S."/>
        </authorList>
    </citation>
    <scope>NUCLEOTIDE SEQUENCE [LARGE SCALE GENOMIC DNA]</scope>
    <source>
        <strain evidence="10 11">GY10130</strain>
    </source>
</reference>
<sequence length="1134" mass="125420">MRSPLLSAFFHWLLLFSCVVLFGSCDSQRPGSPRILVFSKTSGFHHASIGAGNKALLQLGQQNGFEVDTTTNAAYFHEDSLGKYAAVVFLSTTGDVLDQYQEADFERYIQAGGGFVGIHAAADTEYDWPWYGAMVGGYFDSHPKVQEASIVVKDKSHLSTKHLPDPWQRADEWYNYKNLNEQVKVLLSLDEKSYEGGKNGDNHPIAWYHDYDGGRAFYTGLGHTDESYQDADFLQHLLGGIQYAMGDNSKLHYKNAKTERVPAEERFVKTVLTQGGFTEPTEMAILPDLSVLVVQRRGEVMLYDQSNQQVSQVGALQVYHKASVPGVNAEEGLMGLAADPNFAKNNFIYLYYSPADSAVNRLSRFVFRNKQLDMASEKVVLEVKSQRNICCHTGGSIAFGPDNMLYLSTGDNSTPFNEKGQRYVNHGFAPLDDRPGHEQYDARRSAGNTNDLRGKILRIKIKEDGTYSIPAGNLFPEKTANTRPEIYVMGNRNPYRISVDQKNGFLYWGEVGPDANNDSLEVRGPRGYDEFNQARQAGFFGWPFFVGKNYSYRRYDYDAGKTGQTFDPAKPVNESRNNTGLRELPAAQPAFIWYPYTASKEFPQLGTGGRTAMAGPAYYPDLYPKETAYPAYYNGKVFIYEWVRNWIKVLTLKENGDLQKMETFMSDTPFSAIMDMELGPDGRIYVLEYGKGWFTANPDAGLARLDYIAGNLPPRISNFIVNRTSGKTPLTIKASVAASDPEKEPLRYLWTIGDITKETKEPFLEHTIDKAGSHVVRVEVLDKQQASRQSEEVKVYAGNTQPEVAIKLAGNQSFYFAGKPVQYEVQVKDEDDQVKTENLFVSQDLIRGKDLAGANLGHQVLSETVVGRNLMNASDCKGCHKLDEKSIGPSFREIAVKYQKEREAQAYLTDKILKGGSGVWGANPMPAHAAMNPEEARQIVQWVRSLANEDSKKPSLPAKGTITPPATTPQGQPSVLKLTATYTDNGAPGAPQPLTGAYTVFLRNSSVDVGELKQVNSFTSKDSLGSKYLVLPAGEGWLKTSEVDLTNISKIEVAGFGTGVAATYTVEVRLGQVNGKKVGEGALRFGANKQKTTAALSLQNASGNQLQEVYLVFKPTSTAGAGKKPMLKTITFVP</sequence>
<dbReference type="Pfam" id="PF07995">
    <property type="entry name" value="GSDH"/>
    <property type="match status" value="1"/>
</dbReference>
<feature type="binding site" description="covalent" evidence="6">
    <location>
        <position position="880"/>
    </location>
    <ligand>
        <name>heme c</name>
        <dbReference type="ChEBI" id="CHEBI:61717"/>
    </ligand>
</feature>
<keyword evidence="1" id="KW-0813">Transport</keyword>
<dbReference type="InterPro" id="IPR011041">
    <property type="entry name" value="Quinoprot_gluc/sorb_DH_b-prop"/>
</dbReference>
<dbReference type="InterPro" id="IPR029010">
    <property type="entry name" value="ThuA-like"/>
</dbReference>
<dbReference type="PROSITE" id="PS51257">
    <property type="entry name" value="PROKAR_LIPOPROTEIN"/>
    <property type="match status" value="1"/>
</dbReference>
<dbReference type="InterPro" id="IPR012938">
    <property type="entry name" value="Glc/Sorbosone_DH"/>
</dbReference>
<feature type="domain" description="Cytochrome c" evidence="9">
    <location>
        <begin position="852"/>
        <end position="947"/>
    </location>
</feature>
<dbReference type="RefSeq" id="WP_147920865.1">
    <property type="nucleotide sequence ID" value="NZ_VRTY01000016.1"/>
</dbReference>
<dbReference type="InterPro" id="IPR029062">
    <property type="entry name" value="Class_I_gatase-like"/>
</dbReference>
<evidence type="ECO:0000256" key="2">
    <source>
        <dbReference type="ARBA" id="ARBA00022617"/>
    </source>
</evidence>
<dbReference type="SUPFAM" id="SSF49299">
    <property type="entry name" value="PKD domain"/>
    <property type="match status" value="1"/>
</dbReference>
<dbReference type="PANTHER" id="PTHR40469">
    <property type="entry name" value="SECRETED GLYCOSYL HYDROLASE"/>
    <property type="match status" value="1"/>
</dbReference>
<dbReference type="InterPro" id="IPR009056">
    <property type="entry name" value="Cyt_c-like_dom"/>
</dbReference>
<dbReference type="Gene3D" id="1.10.760.10">
    <property type="entry name" value="Cytochrome c-like domain"/>
    <property type="match status" value="1"/>
</dbReference>
<dbReference type="EMBL" id="VRTY01000016">
    <property type="protein sequence ID" value="TXK49678.1"/>
    <property type="molecule type" value="Genomic_DNA"/>
</dbReference>